<name>A0A5C6DNY9_9BACT</name>
<keyword evidence="3 9" id="KW-0853">WD repeat</keyword>
<sequence length="748" mass="80795">MPIPTACPTIAQLSGLIRGTLSDQDNDRLTDHVGDCTACQTTLQTEATGEIPVESLVAAARDLNPPNESNYWQAMTLVEKDLLSGQVADFTKDPSSLETLAKSSPVGDLDFLEPSDDPAYIGKLHHFQIARVIGRGGMGIVLDAFDTHLHRSVAIKVLNPQYQANDIAKQRFCREGRAAAAISHEHVVPMYQVAKAQEGEVAYLVMQLIEGDTLESRMRDGQPLPPNDVARIGMQVAAGLSAAHKREMVHRDIKPANIMIEAETDRVKLTDFGLARATDDVKLTKTGMVTGTPLYMSPEQTLGESADERSDLFSLGAVMYEMATGVAPFQAPSALGVMQNIMNTIPDPPHKVNAGITRPLSDLIMSLLAKKPDDRPESAPAVATALASIVNGYGPISPLQVPAVAAREVKKLSGSYRRLERRWVMAAWFAGAFGVLSLVVASILMLRSDAGDDFPSVVLPDNPGVVWSSDFAPDGKQLAAAIEDGSVRIWDIDNQKLLKSFNAHRGIVWMVAYHPTRPLLMTSGDDETVRIWDSKNFELVKEWKAMNSVRTAVFSPNGSRIVAGDREGTIHVYDIDSGEEVASKNHPGSILGVDYSSDGKLIASVGSDKVVRIFDAETLVERNAMSGHDGPIYGVRFAPKGSLIASVGWNANVRVWNTDTGKEVSNLKGSEGDIWGVSFCGEGTHLVTGEQGGAARVWDLESGKPITTLRGHSSAVHNVSLDRVAHRIATSSRDGTIRVWDMSSVEPD</sequence>
<dbReference type="InterPro" id="IPR019775">
    <property type="entry name" value="WD40_repeat_CS"/>
</dbReference>
<keyword evidence="7 13" id="KW-0418">Kinase</keyword>
<dbReference type="PROSITE" id="PS50294">
    <property type="entry name" value="WD_REPEATS_REGION"/>
    <property type="match status" value="6"/>
</dbReference>
<keyword evidence="5" id="KW-0677">Repeat</keyword>
<dbReference type="PROSITE" id="PS00108">
    <property type="entry name" value="PROTEIN_KINASE_ST"/>
    <property type="match status" value="1"/>
</dbReference>
<protein>
    <recommendedName>
        <fullName evidence="1">non-specific serine/threonine protein kinase</fullName>
        <ecNumber evidence="1">2.7.11.1</ecNumber>
    </recommendedName>
</protein>
<dbReference type="PANTHER" id="PTHR44019:SF8">
    <property type="entry name" value="POC1 CENTRIOLAR PROTEIN HOMOLOG"/>
    <property type="match status" value="1"/>
</dbReference>
<dbReference type="CDD" id="cd14014">
    <property type="entry name" value="STKc_PknB_like"/>
    <property type="match status" value="1"/>
</dbReference>
<comment type="caution">
    <text evidence="13">The sequence shown here is derived from an EMBL/GenBank/DDBJ whole genome shotgun (WGS) entry which is preliminary data.</text>
</comment>
<dbReference type="Gene3D" id="3.30.200.20">
    <property type="entry name" value="Phosphorylase Kinase, domain 1"/>
    <property type="match status" value="1"/>
</dbReference>
<dbReference type="InterPro" id="IPR000719">
    <property type="entry name" value="Prot_kinase_dom"/>
</dbReference>
<proteinExistence type="predicted"/>
<evidence type="ECO:0000313" key="14">
    <source>
        <dbReference type="Proteomes" id="UP000315471"/>
    </source>
</evidence>
<keyword evidence="14" id="KW-1185">Reference proteome</keyword>
<dbReference type="SUPFAM" id="SSF56112">
    <property type="entry name" value="Protein kinase-like (PK-like)"/>
    <property type="match status" value="1"/>
</dbReference>
<evidence type="ECO:0000256" key="4">
    <source>
        <dbReference type="ARBA" id="ARBA00022679"/>
    </source>
</evidence>
<dbReference type="EC" id="2.7.11.1" evidence="1"/>
<dbReference type="Pfam" id="PF00069">
    <property type="entry name" value="Pkinase"/>
    <property type="match status" value="1"/>
</dbReference>
<dbReference type="SUPFAM" id="SSF50978">
    <property type="entry name" value="WD40 repeat-like"/>
    <property type="match status" value="1"/>
</dbReference>
<dbReference type="FunFam" id="1.10.510.10:FF:000021">
    <property type="entry name" value="Serine/threonine protein kinase"/>
    <property type="match status" value="1"/>
</dbReference>
<accession>A0A5C6DNY9</accession>
<feature type="transmembrane region" description="Helical" evidence="11">
    <location>
        <begin position="423"/>
        <end position="446"/>
    </location>
</feature>
<dbReference type="InterPro" id="IPR050505">
    <property type="entry name" value="WDR55/POC1"/>
</dbReference>
<keyword evidence="4 13" id="KW-0808">Transferase</keyword>
<evidence type="ECO:0000313" key="13">
    <source>
        <dbReference type="EMBL" id="TWU39013.1"/>
    </source>
</evidence>
<dbReference type="InterPro" id="IPR011009">
    <property type="entry name" value="Kinase-like_dom_sf"/>
</dbReference>
<evidence type="ECO:0000256" key="11">
    <source>
        <dbReference type="SAM" id="Phobius"/>
    </source>
</evidence>
<keyword evidence="11" id="KW-1133">Transmembrane helix</keyword>
<dbReference type="PROSITE" id="PS00107">
    <property type="entry name" value="PROTEIN_KINASE_ATP"/>
    <property type="match status" value="1"/>
</dbReference>
<feature type="repeat" description="WD" evidence="9">
    <location>
        <begin position="501"/>
        <end position="542"/>
    </location>
</feature>
<keyword evidence="2" id="KW-0723">Serine/threonine-protein kinase</keyword>
<keyword evidence="6 10" id="KW-0547">Nucleotide-binding</keyword>
<dbReference type="InterPro" id="IPR015943">
    <property type="entry name" value="WD40/YVTN_repeat-like_dom_sf"/>
</dbReference>
<dbReference type="InterPro" id="IPR008271">
    <property type="entry name" value="Ser/Thr_kinase_AS"/>
</dbReference>
<evidence type="ECO:0000256" key="2">
    <source>
        <dbReference type="ARBA" id="ARBA00022527"/>
    </source>
</evidence>
<dbReference type="InterPro" id="IPR020472">
    <property type="entry name" value="WD40_PAC1"/>
</dbReference>
<keyword evidence="11" id="KW-0472">Membrane</keyword>
<dbReference type="GO" id="GO:0005524">
    <property type="term" value="F:ATP binding"/>
    <property type="evidence" value="ECO:0007669"/>
    <property type="project" value="UniProtKB-UniRule"/>
</dbReference>
<keyword evidence="8 10" id="KW-0067">ATP-binding</keyword>
<dbReference type="CDD" id="cd00200">
    <property type="entry name" value="WD40"/>
    <property type="match status" value="1"/>
</dbReference>
<dbReference type="EMBL" id="SJPY01000006">
    <property type="protein sequence ID" value="TWU39013.1"/>
    <property type="molecule type" value="Genomic_DNA"/>
</dbReference>
<feature type="repeat" description="WD" evidence="9">
    <location>
        <begin position="459"/>
        <end position="500"/>
    </location>
</feature>
<dbReference type="InterPro" id="IPR001680">
    <property type="entry name" value="WD40_rpt"/>
</dbReference>
<dbReference type="OrthoDB" id="6111975at2"/>
<feature type="repeat" description="WD" evidence="9">
    <location>
        <begin position="547"/>
        <end position="583"/>
    </location>
</feature>
<dbReference type="SMART" id="SM00320">
    <property type="entry name" value="WD40"/>
    <property type="match status" value="7"/>
</dbReference>
<dbReference type="Gene3D" id="2.130.10.10">
    <property type="entry name" value="YVTN repeat-like/Quinoprotein amine dehydrogenase"/>
    <property type="match status" value="2"/>
</dbReference>
<evidence type="ECO:0000256" key="5">
    <source>
        <dbReference type="ARBA" id="ARBA00022737"/>
    </source>
</evidence>
<dbReference type="PROSITE" id="PS50011">
    <property type="entry name" value="PROTEIN_KINASE_DOM"/>
    <property type="match status" value="1"/>
</dbReference>
<dbReference type="PANTHER" id="PTHR44019">
    <property type="entry name" value="WD REPEAT-CONTAINING PROTEIN 55"/>
    <property type="match status" value="1"/>
</dbReference>
<evidence type="ECO:0000259" key="12">
    <source>
        <dbReference type="PROSITE" id="PS50011"/>
    </source>
</evidence>
<evidence type="ECO:0000256" key="8">
    <source>
        <dbReference type="ARBA" id="ARBA00022840"/>
    </source>
</evidence>
<keyword evidence="11" id="KW-0812">Transmembrane</keyword>
<feature type="domain" description="Protein kinase" evidence="12">
    <location>
        <begin position="127"/>
        <end position="387"/>
    </location>
</feature>
<feature type="binding site" evidence="10">
    <location>
        <position position="156"/>
    </location>
    <ligand>
        <name>ATP</name>
        <dbReference type="ChEBI" id="CHEBI:30616"/>
    </ligand>
</feature>
<evidence type="ECO:0000256" key="1">
    <source>
        <dbReference type="ARBA" id="ARBA00012513"/>
    </source>
</evidence>
<dbReference type="PRINTS" id="PR00320">
    <property type="entry name" value="GPROTEINBRPT"/>
</dbReference>
<evidence type="ECO:0000256" key="6">
    <source>
        <dbReference type="ARBA" id="ARBA00022741"/>
    </source>
</evidence>
<dbReference type="SMART" id="SM00220">
    <property type="entry name" value="S_TKc"/>
    <property type="match status" value="1"/>
</dbReference>
<evidence type="ECO:0000256" key="3">
    <source>
        <dbReference type="ARBA" id="ARBA00022574"/>
    </source>
</evidence>
<dbReference type="Gene3D" id="1.10.510.10">
    <property type="entry name" value="Transferase(Phosphotransferase) domain 1"/>
    <property type="match status" value="1"/>
</dbReference>
<dbReference type="RefSeq" id="WP_146601288.1">
    <property type="nucleotide sequence ID" value="NZ_SJPY01000006.1"/>
</dbReference>
<feature type="repeat" description="WD" evidence="9">
    <location>
        <begin position="583"/>
        <end position="618"/>
    </location>
</feature>
<reference evidence="13 14" key="1">
    <citation type="submission" date="2019-02" db="EMBL/GenBank/DDBJ databases">
        <title>Deep-cultivation of Planctomycetes and their phenomic and genomic characterization uncovers novel biology.</title>
        <authorList>
            <person name="Wiegand S."/>
            <person name="Jogler M."/>
            <person name="Boedeker C."/>
            <person name="Pinto D."/>
            <person name="Vollmers J."/>
            <person name="Rivas-Marin E."/>
            <person name="Kohn T."/>
            <person name="Peeters S.H."/>
            <person name="Heuer A."/>
            <person name="Rast P."/>
            <person name="Oberbeckmann S."/>
            <person name="Bunk B."/>
            <person name="Jeske O."/>
            <person name="Meyerdierks A."/>
            <person name="Storesund J.E."/>
            <person name="Kallscheuer N."/>
            <person name="Luecker S."/>
            <person name="Lage O.M."/>
            <person name="Pohl T."/>
            <person name="Merkel B.J."/>
            <person name="Hornburger P."/>
            <person name="Mueller R.-W."/>
            <person name="Bruemmer F."/>
            <person name="Labrenz M."/>
            <person name="Spormann A.M."/>
            <person name="Op Den Camp H."/>
            <person name="Overmann J."/>
            <person name="Amann R."/>
            <person name="Jetten M.S.M."/>
            <person name="Mascher T."/>
            <person name="Medema M.H."/>
            <person name="Devos D.P."/>
            <person name="Kaster A.-K."/>
            <person name="Ovreas L."/>
            <person name="Rohde M."/>
            <person name="Galperin M.Y."/>
            <person name="Jogler C."/>
        </authorList>
    </citation>
    <scope>NUCLEOTIDE SEQUENCE [LARGE SCALE GENOMIC DNA]</scope>
    <source>
        <strain evidence="13 14">Q31b</strain>
    </source>
</reference>
<gene>
    <name evidence="13" type="primary">pknB_13</name>
    <name evidence="13" type="ORF">Q31b_40940</name>
</gene>
<feature type="repeat" description="WD" evidence="9">
    <location>
        <begin position="667"/>
        <end position="708"/>
    </location>
</feature>
<dbReference type="AlphaFoldDB" id="A0A5C6DNY9"/>
<dbReference type="InterPro" id="IPR017441">
    <property type="entry name" value="Protein_kinase_ATP_BS"/>
</dbReference>
<evidence type="ECO:0000256" key="10">
    <source>
        <dbReference type="PROSITE-ProRule" id="PRU10141"/>
    </source>
</evidence>
<dbReference type="GO" id="GO:0004674">
    <property type="term" value="F:protein serine/threonine kinase activity"/>
    <property type="evidence" value="ECO:0007669"/>
    <property type="project" value="UniProtKB-KW"/>
</dbReference>
<feature type="repeat" description="WD" evidence="9">
    <location>
        <begin position="709"/>
        <end position="748"/>
    </location>
</feature>
<feature type="repeat" description="WD" evidence="9">
    <location>
        <begin position="625"/>
        <end position="666"/>
    </location>
</feature>
<dbReference type="PROSITE" id="PS00678">
    <property type="entry name" value="WD_REPEATS_1"/>
    <property type="match status" value="3"/>
</dbReference>
<organism evidence="13 14">
    <name type="scientific">Novipirellula aureliae</name>
    <dbReference type="NCBI Taxonomy" id="2527966"/>
    <lineage>
        <taxon>Bacteria</taxon>
        <taxon>Pseudomonadati</taxon>
        <taxon>Planctomycetota</taxon>
        <taxon>Planctomycetia</taxon>
        <taxon>Pirellulales</taxon>
        <taxon>Pirellulaceae</taxon>
        <taxon>Novipirellula</taxon>
    </lineage>
</organism>
<dbReference type="Pfam" id="PF00400">
    <property type="entry name" value="WD40"/>
    <property type="match status" value="7"/>
</dbReference>
<evidence type="ECO:0000256" key="9">
    <source>
        <dbReference type="PROSITE-ProRule" id="PRU00221"/>
    </source>
</evidence>
<dbReference type="InterPro" id="IPR036322">
    <property type="entry name" value="WD40_repeat_dom_sf"/>
</dbReference>
<dbReference type="Proteomes" id="UP000315471">
    <property type="component" value="Unassembled WGS sequence"/>
</dbReference>
<evidence type="ECO:0000256" key="7">
    <source>
        <dbReference type="ARBA" id="ARBA00022777"/>
    </source>
</evidence>
<dbReference type="PROSITE" id="PS50082">
    <property type="entry name" value="WD_REPEATS_2"/>
    <property type="match status" value="7"/>
</dbReference>